<reference evidence="20" key="2">
    <citation type="submission" date="2020-05" db="EMBL/GenBank/DDBJ databases">
        <title>Surveillance of the rabies-related lyssavirus, Mokola, in small non-volant mammals in South Africa and Mozambique.</title>
        <authorList>
            <person name="McMahon W.C."/>
            <person name="Coertse J."/>
            <person name="Markotter W."/>
        </authorList>
    </citation>
    <scope>NUCLEOTIDE SEQUENCE</scope>
    <source>
        <strain evidence="20">12/458</strain>
    </source>
</reference>
<evidence type="ECO:0000256" key="8">
    <source>
        <dbReference type="ARBA" id="ARBA00022844"/>
    </source>
</evidence>
<dbReference type="Gene3D" id="6.10.140.1560">
    <property type="match status" value="1"/>
</dbReference>
<reference evidence="19" key="1">
    <citation type="submission" date="2015-03" db="EMBL/GenBank/DDBJ databases">
        <title>New viral lineage of Mokola virus from South Africa.</title>
        <authorList>
            <person name="Coertse J."/>
            <person name="Le Roux K."/>
            <person name="Stewart D."/>
            <person name="Sabeta C.T."/>
            <person name="Markotter W."/>
            <person name="Nel L.H."/>
        </authorList>
    </citation>
    <scope>NUCLEOTIDE SEQUENCE</scope>
    <source>
        <strain evidence="19">12/604</strain>
    </source>
</reference>
<evidence type="ECO:0000256" key="3">
    <source>
        <dbReference type="ARBA" id="ARBA00020572"/>
    </source>
</evidence>
<evidence type="ECO:0000256" key="7">
    <source>
        <dbReference type="ARBA" id="ARBA00022830"/>
    </source>
</evidence>
<organismHost>
    <name type="scientific">Chodsigoa caovansunga</name>
    <name type="common">Van Sung's shrew</name>
    <dbReference type="NCBI Taxonomy" id="269271"/>
</organismHost>
<comment type="subcellular location">
    <subcellularLocation>
        <location evidence="1">Virion</location>
    </subcellularLocation>
</comment>
<dbReference type="GO" id="GO:0044423">
    <property type="term" value="C:virion component"/>
    <property type="evidence" value="ECO:0007669"/>
    <property type="project" value="UniProtKB-KW"/>
</dbReference>
<keyword evidence="5 17" id="KW-0945">Host-virus interaction</keyword>
<evidence type="ECO:0000256" key="11">
    <source>
        <dbReference type="ARBA" id="ARBA00022961"/>
    </source>
</evidence>
<dbReference type="GO" id="GO:0030430">
    <property type="term" value="C:host cell cytoplasm"/>
    <property type="evidence" value="ECO:0007669"/>
    <property type="project" value="UniProtKB-SubCell"/>
</dbReference>
<evidence type="ECO:0000256" key="1">
    <source>
        <dbReference type="ARBA" id="ARBA00004328"/>
    </source>
</evidence>
<name>A0A1L2C1Z1_MOKV</name>
<dbReference type="Gene3D" id="1.20.120.820">
    <property type="entry name" value="Phosphoprotein, C-terminal domain"/>
    <property type="match status" value="1"/>
</dbReference>
<feature type="compositionally biased region" description="Acidic residues" evidence="18">
    <location>
        <begin position="70"/>
        <end position="82"/>
    </location>
</feature>
<dbReference type="Pfam" id="PF03012">
    <property type="entry name" value="PP_M1"/>
    <property type="match status" value="1"/>
</dbReference>
<feature type="compositionally biased region" description="Polar residues" evidence="18">
    <location>
        <begin position="143"/>
        <end position="158"/>
    </location>
</feature>
<feature type="compositionally biased region" description="Basic and acidic residues" evidence="18">
    <location>
        <begin position="56"/>
        <end position="69"/>
    </location>
</feature>
<organismHost>
    <name type="scientific">Rodentia</name>
    <name type="common">rodents</name>
    <dbReference type="NCBI Taxonomy" id="9989"/>
</organismHost>
<proteinExistence type="inferred from homology"/>
<keyword evidence="10 17" id="KW-0693">Viral RNA replication</keyword>
<gene>
    <name evidence="19" type="primary">P</name>
</gene>
<dbReference type="EMBL" id="KP899620">
    <property type="protein sequence ID" value="AMB61290.1"/>
    <property type="molecule type" value="Viral_cRNA"/>
</dbReference>
<feature type="region of interest" description="Disordered" evidence="18">
    <location>
        <begin position="138"/>
        <end position="189"/>
    </location>
</feature>
<evidence type="ECO:0000256" key="18">
    <source>
        <dbReference type="SAM" id="MobiDB-lite"/>
    </source>
</evidence>
<keyword evidence="7 17" id="KW-1114">Inhibition of host interferon signaling pathway by virus</keyword>
<keyword evidence="8 17" id="KW-0946">Virion</keyword>
<sequence>MSKDLVHPSLIRAGIVDLEMAEETTDLINRTIEGNQAHLQGEPFDVDSLPEDMSRLKIRGESGKAKTEEEERDEGSSEEDDYLSERQNPLVLFQNFLDEIGAKAVKKLKTGEGFFRMWSALSDDIKGYVSTNLLPSHARKTKSVQTQTEPTALSSFASESRPDSWCMQDQKDKEDHTTDHDMVSDVESATEKEEIRDIEGEVAHQVAESFSKKYKFPSRSSGIFLWNFEQLKMNLDDIVKAAMNVPGVDMIAEKGGKLPLRCILGFVALDYSKRFRLLANNDKVARLIQDDINSYMARLEEAD</sequence>
<keyword evidence="4 17" id="KW-0597">Phosphoprotein</keyword>
<dbReference type="EMBL" id="MT524705">
    <property type="protein sequence ID" value="QXJ13526.1"/>
    <property type="molecule type" value="Viral_cRNA"/>
</dbReference>
<dbReference type="GO" id="GO:0039563">
    <property type="term" value="P:symbiont-mediated suppression of host JAK-STAT cascade via inhibition of STAT1 activity"/>
    <property type="evidence" value="ECO:0007669"/>
    <property type="project" value="UniProtKB-KW"/>
</dbReference>
<accession>A0A1L2C1Z1</accession>
<evidence type="ECO:0000256" key="4">
    <source>
        <dbReference type="ARBA" id="ARBA00022553"/>
    </source>
</evidence>
<keyword evidence="9 17" id="KW-1106">Inhibition of host STAT2 by virus</keyword>
<dbReference type="GO" id="GO:0003968">
    <property type="term" value="F:RNA-directed RNA polymerase activity"/>
    <property type="evidence" value="ECO:0007669"/>
    <property type="project" value="InterPro"/>
</dbReference>
<dbReference type="GO" id="GO:0052170">
    <property type="term" value="P:symbiont-mediated suppression of host innate immune response"/>
    <property type="evidence" value="ECO:0007669"/>
    <property type="project" value="UniProtKB-KW"/>
</dbReference>
<evidence type="ECO:0000256" key="14">
    <source>
        <dbReference type="ARBA" id="ARBA00023258"/>
    </source>
</evidence>
<keyword evidence="13 17" id="KW-1035">Host cytoplasm</keyword>
<dbReference type="InterPro" id="IPR004259">
    <property type="entry name" value="PP_M1-like"/>
</dbReference>
<evidence type="ECO:0000313" key="20">
    <source>
        <dbReference type="EMBL" id="QXJ13526.1"/>
    </source>
</evidence>
<keyword evidence="15 17" id="KW-0899">Viral immunoevasion</keyword>
<feature type="compositionally biased region" description="Basic and acidic residues" evidence="18">
    <location>
        <begin position="169"/>
        <end position="189"/>
    </location>
</feature>
<organismHost>
    <name type="scientific">Felis catus</name>
    <name type="common">Cat</name>
    <name type="synonym">Felis silvestris catus</name>
    <dbReference type="NCBI Taxonomy" id="9685"/>
</organismHost>
<evidence type="ECO:0000256" key="16">
    <source>
        <dbReference type="ARBA" id="ARBA00032207"/>
    </source>
</evidence>
<evidence type="ECO:0000256" key="12">
    <source>
        <dbReference type="ARBA" id="ARBA00023186"/>
    </source>
</evidence>
<organism evidence="19">
    <name type="scientific">Mokola virus</name>
    <name type="common">MOKV</name>
    <dbReference type="NCBI Taxonomy" id="12538"/>
    <lineage>
        <taxon>Viruses</taxon>
        <taxon>Riboviria</taxon>
        <taxon>Orthornavirae</taxon>
        <taxon>Negarnaviricota</taxon>
        <taxon>Haploviricotina</taxon>
        <taxon>Monjiviricetes</taxon>
        <taxon>Mononegavirales</taxon>
        <taxon>Rhabdoviridae</taxon>
        <taxon>Alpharhabdovirinae</taxon>
        <taxon>Lyssavirus</taxon>
    </lineage>
</organism>
<keyword evidence="6 17" id="KW-1090">Inhibition of host innate immune response by virus</keyword>
<keyword evidence="12 17" id="KW-0143">Chaperone</keyword>
<dbReference type="SUPFAM" id="SSF118173">
    <property type="entry name" value="Phosphoprotein M1, C-terminal domain"/>
    <property type="match status" value="1"/>
</dbReference>
<evidence type="ECO:0000256" key="15">
    <source>
        <dbReference type="ARBA" id="ARBA00023280"/>
    </source>
</evidence>
<comment type="subunit">
    <text evidence="17">Homotrimer when phosphorylated. This trimer is stabilized by binding to the L protein. Binds soluble protein N, and ribonucleocapsid.</text>
</comment>
<evidence type="ECO:0000256" key="2">
    <source>
        <dbReference type="ARBA" id="ARBA00006030"/>
    </source>
</evidence>
<feature type="region of interest" description="Disordered" evidence="18">
    <location>
        <begin position="56"/>
        <end position="83"/>
    </location>
</feature>
<evidence type="ECO:0000256" key="9">
    <source>
        <dbReference type="ARBA" id="ARBA00022883"/>
    </source>
</evidence>
<keyword evidence="14 17" id="KW-0922">Interferon antiviral system evasion</keyword>
<keyword evidence="11 17" id="KW-1105">Inhibition of host STAT1 by virus</keyword>
<evidence type="ECO:0000256" key="17">
    <source>
        <dbReference type="RuleBase" id="RU004918"/>
    </source>
</evidence>
<protein>
    <recommendedName>
        <fullName evidence="3 17">Phosphoprotein</fullName>
        <shortName evidence="17">Protein P</shortName>
    </recommendedName>
    <alternativeName>
        <fullName evidence="16 17">Protein M1</fullName>
    </alternativeName>
</protein>
<dbReference type="GO" id="GO:0039502">
    <property type="term" value="P:symbiont-mediated suppression of host type I interferon-mediated signaling pathway"/>
    <property type="evidence" value="ECO:0007669"/>
    <property type="project" value="UniProtKB-KW"/>
</dbReference>
<dbReference type="InterPro" id="IPR037199">
    <property type="entry name" value="PP_M1_C"/>
</dbReference>
<comment type="similarity">
    <text evidence="2 17">Belongs to the lyssavirus protein P family.</text>
</comment>
<comment type="function">
    <text evidence="17">Non catalytic polymerase cofactor and regulatory protein that plays a role in viral transcription and replication. Stabilizes the RNA polymerase L to the N-RNA template and binds the soluble protein N, preventing it from encapsidating non-genomic RNA. Also inhibits host IFN-alpha and IFN-beta signaling by binding and retaining phosphorylated STAT1 in the cytoplasm or by inhibiting the DNA binding of STAT1 in the nucleus.</text>
</comment>
<dbReference type="GO" id="GO:0039564">
    <property type="term" value="P:symbiont-mediated suppression of host JAK-STAT cascade via inhibition of STAT2 activity"/>
    <property type="evidence" value="ECO:0007669"/>
    <property type="project" value="UniProtKB-KW"/>
</dbReference>
<evidence type="ECO:0000256" key="5">
    <source>
        <dbReference type="ARBA" id="ARBA00022581"/>
    </source>
</evidence>
<evidence type="ECO:0000256" key="13">
    <source>
        <dbReference type="ARBA" id="ARBA00023200"/>
    </source>
</evidence>
<evidence type="ECO:0000256" key="10">
    <source>
        <dbReference type="ARBA" id="ARBA00022953"/>
    </source>
</evidence>
<evidence type="ECO:0000313" key="19">
    <source>
        <dbReference type="EMBL" id="AMB61290.1"/>
    </source>
</evidence>
<evidence type="ECO:0000256" key="6">
    <source>
        <dbReference type="ARBA" id="ARBA00022632"/>
    </source>
</evidence>
<comment type="subcellular location">
    <molecule>Phosphoprotein</molecule>
    <subcellularLocation>
        <location evidence="17">Virion</location>
    </subcellularLocation>
    <subcellularLocation>
        <location evidence="17">Host cytoplasm</location>
    </subcellularLocation>
</comment>
<organismHost>
    <name type="scientific">Canis lupus familiaris</name>
    <name type="common">Dog</name>
    <name type="synonym">Canis familiaris</name>
    <dbReference type="NCBI Taxonomy" id="9615"/>
</organismHost>
<dbReference type="GO" id="GO:0019083">
    <property type="term" value="P:viral transcription"/>
    <property type="evidence" value="ECO:0007669"/>
    <property type="project" value="InterPro"/>
</dbReference>